<protein>
    <recommendedName>
        <fullName evidence="7">AP2/ERF domain-containing protein</fullName>
    </recommendedName>
</protein>
<keyword evidence="5" id="KW-0539">Nucleus</keyword>
<dbReference type="EMBL" id="JAHRHJ020000001">
    <property type="protein sequence ID" value="KAH9329074.1"/>
    <property type="molecule type" value="Genomic_DNA"/>
</dbReference>
<gene>
    <name evidence="8" type="ORF">KI387_001182</name>
</gene>
<dbReference type="AlphaFoldDB" id="A0AA38LME0"/>
<accession>A0AA38LME0</accession>
<evidence type="ECO:0000256" key="5">
    <source>
        <dbReference type="ARBA" id="ARBA00023242"/>
    </source>
</evidence>
<dbReference type="CDD" id="cd00018">
    <property type="entry name" value="AP2"/>
    <property type="match status" value="1"/>
</dbReference>
<evidence type="ECO:0000256" key="3">
    <source>
        <dbReference type="ARBA" id="ARBA00023125"/>
    </source>
</evidence>
<evidence type="ECO:0000313" key="9">
    <source>
        <dbReference type="Proteomes" id="UP000824469"/>
    </source>
</evidence>
<dbReference type="SUPFAM" id="SSF54171">
    <property type="entry name" value="DNA-binding domain"/>
    <property type="match status" value="1"/>
</dbReference>
<dbReference type="GO" id="GO:0003677">
    <property type="term" value="F:DNA binding"/>
    <property type="evidence" value="ECO:0007669"/>
    <property type="project" value="UniProtKB-KW"/>
</dbReference>
<evidence type="ECO:0000256" key="4">
    <source>
        <dbReference type="ARBA" id="ARBA00023163"/>
    </source>
</evidence>
<sequence>VTGAVINPMERSLIGKKRQRDEPHTTTFATDVSVRDFNGGSSRDAPNLIEQEGQTNHSEHGALEIRPNLESNSNPEQQQRKKRYRGVRQRPWGKWVAEIRDPVKAARVWLGTFHTAEDAALAYDNAALKFRGTRAKLNFPERTSLTFADYNINNAGMNSNRGDAFIPAAITTAPDFPILPTPEMSALFRPHTAIGHGTAFSDLPQRCYTSVCSSEFCEHEQNAESLDDLFKGIDQQQANKFLQQQPDQLAASSFQSQPIFDHREFILKPVDHNSSIHINYAQQENTIASQRAQTFPQVIDLTLGNMAPATSTSESCNASVDFLQQNWGFKDT</sequence>
<evidence type="ECO:0000313" key="8">
    <source>
        <dbReference type="EMBL" id="KAH9329074.1"/>
    </source>
</evidence>
<evidence type="ECO:0000256" key="6">
    <source>
        <dbReference type="SAM" id="MobiDB-lite"/>
    </source>
</evidence>
<feature type="region of interest" description="Disordered" evidence="6">
    <location>
        <begin position="1"/>
        <end position="87"/>
    </location>
</feature>
<feature type="domain" description="AP2/ERF" evidence="7">
    <location>
        <begin position="83"/>
        <end position="140"/>
    </location>
</feature>
<organism evidence="8 9">
    <name type="scientific">Taxus chinensis</name>
    <name type="common">Chinese yew</name>
    <name type="synonym">Taxus wallichiana var. chinensis</name>
    <dbReference type="NCBI Taxonomy" id="29808"/>
    <lineage>
        <taxon>Eukaryota</taxon>
        <taxon>Viridiplantae</taxon>
        <taxon>Streptophyta</taxon>
        <taxon>Embryophyta</taxon>
        <taxon>Tracheophyta</taxon>
        <taxon>Spermatophyta</taxon>
        <taxon>Pinopsida</taxon>
        <taxon>Pinidae</taxon>
        <taxon>Conifers II</taxon>
        <taxon>Cupressales</taxon>
        <taxon>Taxaceae</taxon>
        <taxon>Taxus</taxon>
    </lineage>
</organism>
<keyword evidence="2" id="KW-0805">Transcription regulation</keyword>
<dbReference type="PANTHER" id="PTHR31190">
    <property type="entry name" value="DNA-BINDING DOMAIN"/>
    <property type="match status" value="1"/>
</dbReference>
<name>A0AA38LME0_TAXCH</name>
<dbReference type="FunFam" id="3.30.730.10:FF:000001">
    <property type="entry name" value="Ethylene-responsive transcription factor 2"/>
    <property type="match status" value="1"/>
</dbReference>
<dbReference type="InterPro" id="IPR001471">
    <property type="entry name" value="AP2/ERF_dom"/>
</dbReference>
<dbReference type="Pfam" id="PF00847">
    <property type="entry name" value="AP2"/>
    <property type="match status" value="1"/>
</dbReference>
<evidence type="ECO:0000256" key="1">
    <source>
        <dbReference type="ARBA" id="ARBA00004123"/>
    </source>
</evidence>
<dbReference type="InterPro" id="IPR016177">
    <property type="entry name" value="DNA-bd_dom_sf"/>
</dbReference>
<dbReference type="PROSITE" id="PS51032">
    <property type="entry name" value="AP2_ERF"/>
    <property type="match status" value="1"/>
</dbReference>
<comment type="subcellular location">
    <subcellularLocation>
        <location evidence="1">Nucleus</location>
    </subcellularLocation>
</comment>
<dbReference type="PANTHER" id="PTHR31190:SF110">
    <property type="entry name" value="OS07G0227600 PROTEIN"/>
    <property type="match status" value="1"/>
</dbReference>
<feature type="non-terminal residue" evidence="8">
    <location>
        <position position="1"/>
    </location>
</feature>
<keyword evidence="4" id="KW-0804">Transcription</keyword>
<dbReference type="InterPro" id="IPR044808">
    <property type="entry name" value="ERF_plant"/>
</dbReference>
<keyword evidence="9" id="KW-1185">Reference proteome</keyword>
<evidence type="ECO:0000256" key="2">
    <source>
        <dbReference type="ARBA" id="ARBA00023015"/>
    </source>
</evidence>
<comment type="caution">
    <text evidence="8">The sequence shown here is derived from an EMBL/GenBank/DDBJ whole genome shotgun (WGS) entry which is preliminary data.</text>
</comment>
<dbReference type="PRINTS" id="PR00367">
    <property type="entry name" value="ETHRSPELEMNT"/>
</dbReference>
<proteinExistence type="predicted"/>
<dbReference type="GO" id="GO:0003700">
    <property type="term" value="F:DNA-binding transcription factor activity"/>
    <property type="evidence" value="ECO:0007669"/>
    <property type="project" value="InterPro"/>
</dbReference>
<dbReference type="Gene3D" id="3.30.730.10">
    <property type="entry name" value="AP2/ERF domain"/>
    <property type="match status" value="1"/>
</dbReference>
<dbReference type="GO" id="GO:0009873">
    <property type="term" value="P:ethylene-activated signaling pathway"/>
    <property type="evidence" value="ECO:0007669"/>
    <property type="project" value="InterPro"/>
</dbReference>
<evidence type="ECO:0000259" key="7">
    <source>
        <dbReference type="PROSITE" id="PS51032"/>
    </source>
</evidence>
<dbReference type="InterPro" id="IPR036955">
    <property type="entry name" value="AP2/ERF_dom_sf"/>
</dbReference>
<dbReference type="Proteomes" id="UP000824469">
    <property type="component" value="Unassembled WGS sequence"/>
</dbReference>
<dbReference type="SMART" id="SM00380">
    <property type="entry name" value="AP2"/>
    <property type="match status" value="1"/>
</dbReference>
<reference evidence="8 9" key="1">
    <citation type="journal article" date="2021" name="Nat. Plants">
        <title>The Taxus genome provides insights into paclitaxel biosynthesis.</title>
        <authorList>
            <person name="Xiong X."/>
            <person name="Gou J."/>
            <person name="Liao Q."/>
            <person name="Li Y."/>
            <person name="Zhou Q."/>
            <person name="Bi G."/>
            <person name="Li C."/>
            <person name="Du R."/>
            <person name="Wang X."/>
            <person name="Sun T."/>
            <person name="Guo L."/>
            <person name="Liang H."/>
            <person name="Lu P."/>
            <person name="Wu Y."/>
            <person name="Zhang Z."/>
            <person name="Ro D.K."/>
            <person name="Shang Y."/>
            <person name="Huang S."/>
            <person name="Yan J."/>
        </authorList>
    </citation>
    <scope>NUCLEOTIDE SEQUENCE [LARGE SCALE GENOMIC DNA]</scope>
    <source>
        <strain evidence="8">Ta-2019</strain>
    </source>
</reference>
<keyword evidence="3" id="KW-0238">DNA-binding</keyword>
<dbReference type="GO" id="GO:0005634">
    <property type="term" value="C:nucleus"/>
    <property type="evidence" value="ECO:0007669"/>
    <property type="project" value="UniProtKB-SubCell"/>
</dbReference>